<evidence type="ECO:0000313" key="7">
    <source>
        <dbReference type="EMBL" id="GAA0504337.1"/>
    </source>
</evidence>
<evidence type="ECO:0000256" key="4">
    <source>
        <dbReference type="PROSITE-ProRule" id="PRU01248"/>
    </source>
</evidence>
<dbReference type="PANTHER" id="PTHR30349">
    <property type="entry name" value="PHAGE INTEGRASE-RELATED"/>
    <property type="match status" value="1"/>
</dbReference>
<dbReference type="Gene3D" id="1.10.150.130">
    <property type="match status" value="1"/>
</dbReference>
<dbReference type="PANTHER" id="PTHR30349:SF41">
    <property type="entry name" value="INTEGRASE_RECOMBINASE PROTEIN MJ0367-RELATED"/>
    <property type="match status" value="1"/>
</dbReference>
<dbReference type="Pfam" id="PF00589">
    <property type="entry name" value="Phage_integrase"/>
    <property type="match status" value="1"/>
</dbReference>
<dbReference type="InterPro" id="IPR013762">
    <property type="entry name" value="Integrase-like_cat_sf"/>
</dbReference>
<evidence type="ECO:0000256" key="2">
    <source>
        <dbReference type="ARBA" id="ARBA00023125"/>
    </source>
</evidence>
<comment type="similarity">
    <text evidence="1">Belongs to the 'phage' integrase family.</text>
</comment>
<keyword evidence="3" id="KW-0233">DNA recombination</keyword>
<evidence type="ECO:0000259" key="6">
    <source>
        <dbReference type="PROSITE" id="PS51900"/>
    </source>
</evidence>
<dbReference type="InterPro" id="IPR011010">
    <property type="entry name" value="DNA_brk_join_enz"/>
</dbReference>
<reference evidence="8" key="1">
    <citation type="journal article" date="2019" name="Int. J. Syst. Evol. Microbiol.">
        <title>The Global Catalogue of Microorganisms (GCM) 10K type strain sequencing project: providing services to taxonomists for standard genome sequencing and annotation.</title>
        <authorList>
            <consortium name="The Broad Institute Genomics Platform"/>
            <consortium name="The Broad Institute Genome Sequencing Center for Infectious Disease"/>
            <person name="Wu L."/>
            <person name="Ma J."/>
        </authorList>
    </citation>
    <scope>NUCLEOTIDE SEQUENCE [LARGE SCALE GENOMIC DNA]</scope>
    <source>
        <strain evidence="8">JCM 12389</strain>
    </source>
</reference>
<evidence type="ECO:0000313" key="8">
    <source>
        <dbReference type="Proteomes" id="UP001500880"/>
    </source>
</evidence>
<dbReference type="Proteomes" id="UP001500880">
    <property type="component" value="Unassembled WGS sequence"/>
</dbReference>
<keyword evidence="2 4" id="KW-0238">DNA-binding</keyword>
<gene>
    <name evidence="7" type="ORF">GCM10008986_34840</name>
</gene>
<dbReference type="InterPro" id="IPR050090">
    <property type="entry name" value="Tyrosine_recombinase_XerCD"/>
</dbReference>
<keyword evidence="8" id="KW-1185">Reference proteome</keyword>
<name>A0ABP3LP66_9BACI</name>
<dbReference type="SUPFAM" id="SSF56349">
    <property type="entry name" value="DNA breaking-rejoining enzymes"/>
    <property type="match status" value="1"/>
</dbReference>
<dbReference type="PROSITE" id="PS51898">
    <property type="entry name" value="TYR_RECOMBINASE"/>
    <property type="match status" value="1"/>
</dbReference>
<accession>A0ABP3LP66</accession>
<dbReference type="PROSITE" id="PS51900">
    <property type="entry name" value="CB"/>
    <property type="match status" value="1"/>
</dbReference>
<comment type="caution">
    <text evidence="7">The sequence shown here is derived from an EMBL/GenBank/DDBJ whole genome shotgun (WGS) entry which is preliminary data.</text>
</comment>
<evidence type="ECO:0000259" key="5">
    <source>
        <dbReference type="PROSITE" id="PS51898"/>
    </source>
</evidence>
<organism evidence="7 8">
    <name type="scientific">Salinibacillus aidingensis</name>
    <dbReference type="NCBI Taxonomy" id="237684"/>
    <lineage>
        <taxon>Bacteria</taxon>
        <taxon>Bacillati</taxon>
        <taxon>Bacillota</taxon>
        <taxon>Bacilli</taxon>
        <taxon>Bacillales</taxon>
        <taxon>Bacillaceae</taxon>
        <taxon>Salinibacillus</taxon>
    </lineage>
</organism>
<feature type="domain" description="Tyr recombinase" evidence="5">
    <location>
        <begin position="288"/>
        <end position="476"/>
    </location>
</feature>
<evidence type="ECO:0000256" key="3">
    <source>
        <dbReference type="ARBA" id="ARBA00023172"/>
    </source>
</evidence>
<evidence type="ECO:0000256" key="1">
    <source>
        <dbReference type="ARBA" id="ARBA00008857"/>
    </source>
</evidence>
<protein>
    <submittedName>
        <fullName evidence="7">Site-specific integrase</fullName>
    </submittedName>
</protein>
<dbReference type="InterPro" id="IPR044068">
    <property type="entry name" value="CB"/>
</dbReference>
<dbReference type="Gene3D" id="1.10.443.10">
    <property type="entry name" value="Intergrase catalytic core"/>
    <property type="match status" value="1"/>
</dbReference>
<proteinExistence type="inferred from homology"/>
<feature type="domain" description="Core-binding (CB)" evidence="6">
    <location>
        <begin position="183"/>
        <end position="266"/>
    </location>
</feature>
<dbReference type="InterPro" id="IPR002104">
    <property type="entry name" value="Integrase_catalytic"/>
</dbReference>
<dbReference type="RefSeq" id="WP_343844009.1">
    <property type="nucleotide sequence ID" value="NZ_BAAADO010000012.1"/>
</dbReference>
<dbReference type="EMBL" id="BAAADO010000012">
    <property type="protein sequence ID" value="GAA0504337.1"/>
    <property type="molecule type" value="Genomic_DNA"/>
</dbReference>
<dbReference type="CDD" id="cd00397">
    <property type="entry name" value="DNA_BRE_C"/>
    <property type="match status" value="1"/>
</dbReference>
<dbReference type="InterPro" id="IPR010998">
    <property type="entry name" value="Integrase_recombinase_N"/>
</dbReference>
<sequence>MTVIIMNKPNLDPFYNKDIFDLKEHPSSAVREKVQKRKQSLIDLSKLNEPLKLELKYYLQEVLLKQISRTALSGTYLTPLFHLIDFFSQISKGSSLHSFSVEVENEYRNYLLKKGVSVEHSIHGKSVHLKIYERAYLYVNDLYNGDNPFDKDIWKLDEMGIDASRNVESNKRQTITFHTIPNAFNRKVAKKYLKYLISTTDKAISTVYTKYNNIKAFLIFLDDKELTEIKRNHVEGFIENLNKRELKNETFNQFIFLNTKFVEYLIVNGYLSSNPFYSKDIKSASRDHNYKAVDDSVIKQIFSVLDQIPFQESCMYLLLYSTGLRVSEVCSIKVSSLFKNEEGFFVRFYSQKMRKEAVNPIPKSLYELLSKQQQTVRKKHGAKIKYLFPNSNLESYVSGTFRERMQGWFKELEIRKPNGSLYLFKPHDYRHTLATTMILNDIPSSVVQKVLHHDSIEMSASYIDILDQQKIKKHKDFINIKGESMPIHIDTSIDIDDLARIEWLKKSINAQMLPNGMCSLPVAMGKCPHANSCLTCGEFRTSKEFLPIHKKHYESVCSLIDYAKQQGWQRQVETNEEVKDNLETIIEKLQDDNEVLTS</sequence>